<dbReference type="GO" id="GO:0016747">
    <property type="term" value="F:acyltransferase activity, transferring groups other than amino-acyl groups"/>
    <property type="evidence" value="ECO:0007669"/>
    <property type="project" value="InterPro"/>
</dbReference>
<organism evidence="2 3">
    <name type="scientific">Fonticella tunisiensis</name>
    <dbReference type="NCBI Taxonomy" id="1096341"/>
    <lineage>
        <taxon>Bacteria</taxon>
        <taxon>Bacillati</taxon>
        <taxon>Bacillota</taxon>
        <taxon>Clostridia</taxon>
        <taxon>Eubacteriales</taxon>
        <taxon>Clostridiaceae</taxon>
        <taxon>Fonticella</taxon>
    </lineage>
</organism>
<protein>
    <submittedName>
        <fullName evidence="2">Acetyltransferase (GNAT) family protein</fullName>
    </submittedName>
</protein>
<sequence length="185" mass="21504">MINIYSYRELGDDMIPINIDCSGIVVRNIEMNELGLVLDCINESRDNLQALGRKSEISIEDLKQRYIETLINSMEFFCGIYQNNVMIGIIKGRIENKNPKELCILSFVLLEKYRRKGMGSRVISCFEKYFESNYSIKNFCAMVMKDNLVAQRFWVKNHYKLTRITQGVNLKEEMGISIFEKKGGI</sequence>
<dbReference type="InterPro" id="IPR000182">
    <property type="entry name" value="GNAT_dom"/>
</dbReference>
<feature type="domain" description="N-acetyltransferase" evidence="1">
    <location>
        <begin position="24"/>
        <end position="185"/>
    </location>
</feature>
<keyword evidence="2" id="KW-0808">Transferase</keyword>
<dbReference type="CDD" id="cd04301">
    <property type="entry name" value="NAT_SF"/>
    <property type="match status" value="1"/>
</dbReference>
<dbReference type="Pfam" id="PF13420">
    <property type="entry name" value="Acetyltransf_4"/>
    <property type="match status" value="1"/>
</dbReference>
<reference evidence="2 3" key="1">
    <citation type="submission" date="2019-03" db="EMBL/GenBank/DDBJ databases">
        <title>Genomic Encyclopedia of Type Strains, Phase IV (KMG-IV): sequencing the most valuable type-strain genomes for metagenomic binning, comparative biology and taxonomic classification.</title>
        <authorList>
            <person name="Goeker M."/>
        </authorList>
    </citation>
    <scope>NUCLEOTIDE SEQUENCE [LARGE SCALE GENOMIC DNA]</scope>
    <source>
        <strain evidence="2 3">DSM 24455</strain>
    </source>
</reference>
<gene>
    <name evidence="2" type="ORF">EDD71_10892</name>
</gene>
<dbReference type="Gene3D" id="3.40.630.30">
    <property type="match status" value="1"/>
</dbReference>
<accession>A0A4R7KPW3</accession>
<evidence type="ECO:0000313" key="2">
    <source>
        <dbReference type="EMBL" id="TDT61190.1"/>
    </source>
</evidence>
<keyword evidence="3" id="KW-1185">Reference proteome</keyword>
<evidence type="ECO:0000259" key="1">
    <source>
        <dbReference type="PROSITE" id="PS51186"/>
    </source>
</evidence>
<dbReference type="AlphaFoldDB" id="A0A4R7KPW3"/>
<dbReference type="PROSITE" id="PS51186">
    <property type="entry name" value="GNAT"/>
    <property type="match status" value="1"/>
</dbReference>
<comment type="caution">
    <text evidence="2">The sequence shown here is derived from an EMBL/GenBank/DDBJ whole genome shotgun (WGS) entry which is preliminary data.</text>
</comment>
<dbReference type="Proteomes" id="UP000295325">
    <property type="component" value="Unassembled WGS sequence"/>
</dbReference>
<dbReference type="EMBL" id="SOAZ01000008">
    <property type="protein sequence ID" value="TDT61190.1"/>
    <property type="molecule type" value="Genomic_DNA"/>
</dbReference>
<dbReference type="OrthoDB" id="1952641at2"/>
<dbReference type="SUPFAM" id="SSF55729">
    <property type="entry name" value="Acyl-CoA N-acyltransferases (Nat)"/>
    <property type="match status" value="1"/>
</dbReference>
<evidence type="ECO:0000313" key="3">
    <source>
        <dbReference type="Proteomes" id="UP000295325"/>
    </source>
</evidence>
<dbReference type="RefSeq" id="WP_133627931.1">
    <property type="nucleotide sequence ID" value="NZ_SOAZ01000008.1"/>
</dbReference>
<proteinExistence type="predicted"/>
<name>A0A4R7KPW3_9CLOT</name>
<dbReference type="InterPro" id="IPR016181">
    <property type="entry name" value="Acyl_CoA_acyltransferase"/>
</dbReference>